<organism evidence="2 3">
    <name type="scientific">[Clostridium] polysaccharolyticum</name>
    <dbReference type="NCBI Taxonomy" id="29364"/>
    <lineage>
        <taxon>Bacteria</taxon>
        <taxon>Bacillati</taxon>
        <taxon>Bacillota</taxon>
        <taxon>Clostridia</taxon>
        <taxon>Lachnospirales</taxon>
        <taxon>Lachnospiraceae</taxon>
    </lineage>
</organism>
<dbReference type="Proteomes" id="UP000199800">
    <property type="component" value="Unassembled WGS sequence"/>
</dbReference>
<accession>A0A1I0FG22</accession>
<dbReference type="Gene3D" id="3.40.50.720">
    <property type="entry name" value="NAD(P)-binding Rossmann-like Domain"/>
    <property type="match status" value="1"/>
</dbReference>
<protein>
    <submittedName>
        <fullName evidence="2">Dipicolinate synthase subunit A</fullName>
    </submittedName>
</protein>
<evidence type="ECO:0000313" key="2">
    <source>
        <dbReference type="EMBL" id="SET56490.1"/>
    </source>
</evidence>
<evidence type="ECO:0000313" key="3">
    <source>
        <dbReference type="Proteomes" id="UP000199800"/>
    </source>
</evidence>
<dbReference type="EMBL" id="FOHN01000031">
    <property type="protein sequence ID" value="SET56490.1"/>
    <property type="molecule type" value="Genomic_DNA"/>
</dbReference>
<feature type="domain" description="Dipicolinate synthase subunit A N-terminal" evidence="1">
    <location>
        <begin position="12"/>
        <end position="126"/>
    </location>
</feature>
<dbReference type="InterPro" id="IPR031629">
    <property type="entry name" value="DpaA_N"/>
</dbReference>
<dbReference type="NCBIfam" id="NF006162">
    <property type="entry name" value="PRK08306.1"/>
    <property type="match status" value="1"/>
</dbReference>
<evidence type="ECO:0000259" key="1">
    <source>
        <dbReference type="Pfam" id="PF16924"/>
    </source>
</evidence>
<dbReference type="InterPro" id="IPR036291">
    <property type="entry name" value="NAD(P)-bd_dom_sf"/>
</dbReference>
<sequence length="295" mass="31769">MSNIKNAKYSRISFIGGDLRLSYMIKELTNRGYDAAAYCVPQAGTFSRVTIVNSLQEALDYADVIVGPVPFSKTQLTINSAYEAKDLEIQNFLTCLRPSHIIFGGAITPCIKRFCGVHSIKHVDFMEMDEVAVLNAIATAEGTIAEAIMRSQINLCNSTCLVLGYGKCGSVLAAKLKGLDAKVTVCARRKIVLAQAKTAGFDTLPFECMPNSLSEFSFIFNTIPAQYFDESLLKEVSVDATLIDISSNPGCFDTDAASKLGLKTELCLGLPGKYAPKSSAGILTDALVAKLESLS</sequence>
<dbReference type="OrthoDB" id="8840764at2"/>
<dbReference type="STRING" id="29364.SAMN04487772_1313"/>
<dbReference type="AlphaFoldDB" id="A0A1I0FG22"/>
<keyword evidence="3" id="KW-1185">Reference proteome</keyword>
<gene>
    <name evidence="2" type="ORF">SAMN04487772_1313</name>
</gene>
<proteinExistence type="predicted"/>
<dbReference type="Pfam" id="PF16924">
    <property type="entry name" value="DpaA_N"/>
    <property type="match status" value="1"/>
</dbReference>
<dbReference type="RefSeq" id="WP_092478805.1">
    <property type="nucleotide sequence ID" value="NZ_FOHN01000031.1"/>
</dbReference>
<reference evidence="2 3" key="1">
    <citation type="submission" date="2016-10" db="EMBL/GenBank/DDBJ databases">
        <authorList>
            <person name="de Groot N.N."/>
        </authorList>
    </citation>
    <scope>NUCLEOTIDE SEQUENCE [LARGE SCALE GENOMIC DNA]</scope>
    <source>
        <strain evidence="2 3">DSM 1801</strain>
    </source>
</reference>
<name>A0A1I0FG22_9FIRM</name>
<dbReference type="SUPFAM" id="SSF51735">
    <property type="entry name" value="NAD(P)-binding Rossmann-fold domains"/>
    <property type="match status" value="1"/>
</dbReference>